<dbReference type="AlphaFoldDB" id="A0A4D6M721"/>
<accession>A0A4D6M721</accession>
<reference evidence="1 2" key="1">
    <citation type="submission" date="2019-04" db="EMBL/GenBank/DDBJ databases">
        <title>An improved genome assembly and genetic linkage map for asparagus bean, Vigna unguiculata ssp. sesquipedialis.</title>
        <authorList>
            <person name="Xia Q."/>
            <person name="Zhang R."/>
            <person name="Dong Y."/>
        </authorList>
    </citation>
    <scope>NUCLEOTIDE SEQUENCE [LARGE SCALE GENOMIC DNA]</scope>
    <source>
        <tissue evidence="1">Leaf</tissue>
    </source>
</reference>
<keyword evidence="2" id="KW-1185">Reference proteome</keyword>
<protein>
    <submittedName>
        <fullName evidence="1">Uncharacterized protein</fullName>
    </submittedName>
</protein>
<dbReference type="Proteomes" id="UP000501690">
    <property type="component" value="Linkage Group LG6"/>
</dbReference>
<dbReference type="EMBL" id="CP039350">
    <property type="protein sequence ID" value="QCD96613.1"/>
    <property type="molecule type" value="Genomic_DNA"/>
</dbReference>
<evidence type="ECO:0000313" key="2">
    <source>
        <dbReference type="Proteomes" id="UP000501690"/>
    </source>
</evidence>
<sequence>MCVLQLWRAKLDGEKMEVRMLVVAGVRPRGGVRYKCANGEDGCAVTVPICCCSGCCCRWSCTGGVAEARWSEKVGGGGCVKGGRRGEN</sequence>
<proteinExistence type="predicted"/>
<evidence type="ECO:0000313" key="1">
    <source>
        <dbReference type="EMBL" id="QCD96613.1"/>
    </source>
</evidence>
<name>A0A4D6M721_VIGUN</name>
<gene>
    <name evidence="1" type="ORF">DEO72_LG6g1320</name>
</gene>
<organism evidence="1 2">
    <name type="scientific">Vigna unguiculata</name>
    <name type="common">Cowpea</name>
    <dbReference type="NCBI Taxonomy" id="3917"/>
    <lineage>
        <taxon>Eukaryota</taxon>
        <taxon>Viridiplantae</taxon>
        <taxon>Streptophyta</taxon>
        <taxon>Embryophyta</taxon>
        <taxon>Tracheophyta</taxon>
        <taxon>Spermatophyta</taxon>
        <taxon>Magnoliopsida</taxon>
        <taxon>eudicotyledons</taxon>
        <taxon>Gunneridae</taxon>
        <taxon>Pentapetalae</taxon>
        <taxon>rosids</taxon>
        <taxon>fabids</taxon>
        <taxon>Fabales</taxon>
        <taxon>Fabaceae</taxon>
        <taxon>Papilionoideae</taxon>
        <taxon>50 kb inversion clade</taxon>
        <taxon>NPAAA clade</taxon>
        <taxon>indigoferoid/millettioid clade</taxon>
        <taxon>Phaseoleae</taxon>
        <taxon>Vigna</taxon>
    </lineage>
</organism>